<proteinExistence type="predicted"/>
<dbReference type="PANTHER" id="PTHR35546">
    <property type="entry name" value="F-BOX PROTEIN INTERACTION DOMAIN PROTEIN-RELATED"/>
    <property type="match status" value="1"/>
</dbReference>
<comment type="caution">
    <text evidence="2">The sequence shown here is derived from an EMBL/GenBank/DDBJ whole genome shotgun (WGS) entry which is preliminary data.</text>
</comment>
<gene>
    <name evidence="2" type="ORF">LITE_LOCUS15868</name>
</gene>
<dbReference type="AlphaFoldDB" id="A0AAV0JUZ1"/>
<dbReference type="Pfam" id="PF12937">
    <property type="entry name" value="F-box-like"/>
    <property type="match status" value="1"/>
</dbReference>
<evidence type="ECO:0000313" key="2">
    <source>
        <dbReference type="EMBL" id="CAI0413297.1"/>
    </source>
</evidence>
<dbReference type="InterPro" id="IPR001810">
    <property type="entry name" value="F-box_dom"/>
</dbReference>
<dbReference type="EMBL" id="CAMGYJ010000005">
    <property type="protein sequence ID" value="CAI0413297.1"/>
    <property type="molecule type" value="Genomic_DNA"/>
</dbReference>
<evidence type="ECO:0000259" key="1">
    <source>
        <dbReference type="SMART" id="SM00256"/>
    </source>
</evidence>
<feature type="domain" description="F-box" evidence="1">
    <location>
        <begin position="31"/>
        <end position="72"/>
    </location>
</feature>
<dbReference type="Proteomes" id="UP001154282">
    <property type="component" value="Unassembled WGS sequence"/>
</dbReference>
<dbReference type="SUPFAM" id="SSF81383">
    <property type="entry name" value="F-box domain"/>
    <property type="match status" value="1"/>
</dbReference>
<dbReference type="InterPro" id="IPR036047">
    <property type="entry name" value="F-box-like_dom_sf"/>
</dbReference>
<name>A0AAV0JUZ1_9ROSI</name>
<dbReference type="PANTHER" id="PTHR35546:SF128">
    <property type="entry name" value="F-BOX ASSOCIATED DOMAIN-CONTAINING PROTEIN"/>
    <property type="match status" value="1"/>
</dbReference>
<dbReference type="Gene3D" id="1.20.1280.50">
    <property type="match status" value="1"/>
</dbReference>
<dbReference type="CDD" id="cd22157">
    <property type="entry name" value="F-box_AtFBW1-like"/>
    <property type="match status" value="1"/>
</dbReference>
<dbReference type="Pfam" id="PF24750">
    <property type="entry name" value="b-prop_At3g26010-like"/>
    <property type="match status" value="1"/>
</dbReference>
<keyword evidence="3" id="KW-1185">Reference proteome</keyword>
<dbReference type="InterPro" id="IPR055290">
    <property type="entry name" value="At3g26010-like"/>
</dbReference>
<accession>A0AAV0JUZ1</accession>
<dbReference type="InterPro" id="IPR056592">
    <property type="entry name" value="Beta-prop_At3g26010-like"/>
</dbReference>
<dbReference type="SMART" id="SM00256">
    <property type="entry name" value="FBOX"/>
    <property type="match status" value="1"/>
</dbReference>
<protein>
    <recommendedName>
        <fullName evidence="1">F-box domain-containing protein</fullName>
    </recommendedName>
</protein>
<organism evidence="2 3">
    <name type="scientific">Linum tenue</name>
    <dbReference type="NCBI Taxonomy" id="586396"/>
    <lineage>
        <taxon>Eukaryota</taxon>
        <taxon>Viridiplantae</taxon>
        <taxon>Streptophyta</taxon>
        <taxon>Embryophyta</taxon>
        <taxon>Tracheophyta</taxon>
        <taxon>Spermatophyta</taxon>
        <taxon>Magnoliopsida</taxon>
        <taxon>eudicotyledons</taxon>
        <taxon>Gunneridae</taxon>
        <taxon>Pentapetalae</taxon>
        <taxon>rosids</taxon>
        <taxon>fabids</taxon>
        <taxon>Malpighiales</taxon>
        <taxon>Linaceae</taxon>
        <taxon>Linum</taxon>
    </lineage>
</organism>
<reference evidence="2" key="1">
    <citation type="submission" date="2022-08" db="EMBL/GenBank/DDBJ databases">
        <authorList>
            <person name="Gutierrez-Valencia J."/>
        </authorList>
    </citation>
    <scope>NUCLEOTIDE SEQUENCE</scope>
</reference>
<evidence type="ECO:0000313" key="3">
    <source>
        <dbReference type="Proteomes" id="UP001154282"/>
    </source>
</evidence>
<sequence>MAPRFFPFTIALRSQTRSKSRQLSSADISSLDDNLVLAILTRLPNPRSVFRCKSVCKRWNSLISAPYFLPNFLRHIAAHGSDDEFPLLFPQSHRETMGLLPITEDYRDHFRVLASCDDLILCGLTTKWHESAGSWLFVCNPFTNQWVNLPVASIEDREEVLQRQRIMVGFVCQPCYTYCGFKDRVLIDSQFKFRVVLLYVVEGTYSCEVFCSESGQWVERFDTIQEGIEHFVTSQNHITLPSLNGKIYWKAIDSHQLVGYDPFDIDGVPEFIDYSGLLNSHPTQLVCGVDIGVSKGSLHLIVAEHTVDDASCVDGLSVWRLGDKGNWEMKNRMLLKSMWGRFKLQKNSRGGLMSSLEVKGTLGMHPSKPEIVYLAYANFGACYAVSCNLNSGELELCGDSPIESRFCWNVFQPGVTFWPTPVPVPTYDRVEFSNDDGTGSHVVAHSSMVEPLVPPPSKKSGQRRWMSFSWMRMMIFLKVMIRGRWRFWNWGWETNKEEVAA</sequence>